<feature type="region of interest" description="Disordered" evidence="1">
    <location>
        <begin position="35"/>
        <end position="57"/>
    </location>
</feature>
<evidence type="ECO:0000313" key="2">
    <source>
        <dbReference type="EMBL" id="MFI0793643.1"/>
    </source>
</evidence>
<organism evidence="2 3">
    <name type="scientific">Micromonospora rubida</name>
    <dbReference type="NCBI Taxonomy" id="2697657"/>
    <lineage>
        <taxon>Bacteria</taxon>
        <taxon>Bacillati</taxon>
        <taxon>Actinomycetota</taxon>
        <taxon>Actinomycetes</taxon>
        <taxon>Micromonosporales</taxon>
        <taxon>Micromonosporaceae</taxon>
        <taxon>Micromonospora</taxon>
    </lineage>
</organism>
<protein>
    <submittedName>
        <fullName evidence="2">Uncharacterized protein</fullName>
    </submittedName>
</protein>
<proteinExistence type="predicted"/>
<reference evidence="2 3" key="1">
    <citation type="submission" date="2024-10" db="EMBL/GenBank/DDBJ databases">
        <title>The Natural Products Discovery Center: Release of the First 8490 Sequenced Strains for Exploring Actinobacteria Biosynthetic Diversity.</title>
        <authorList>
            <person name="Kalkreuter E."/>
            <person name="Kautsar S.A."/>
            <person name="Yang D."/>
            <person name="Bader C.D."/>
            <person name="Teijaro C.N."/>
            <person name="Fluegel L."/>
            <person name="Davis C.M."/>
            <person name="Simpson J.R."/>
            <person name="Lauterbach L."/>
            <person name="Steele A.D."/>
            <person name="Gui C."/>
            <person name="Meng S."/>
            <person name="Li G."/>
            <person name="Viehrig K."/>
            <person name="Ye F."/>
            <person name="Su P."/>
            <person name="Kiefer A.F."/>
            <person name="Nichols A."/>
            <person name="Cepeda A.J."/>
            <person name="Yan W."/>
            <person name="Fan B."/>
            <person name="Jiang Y."/>
            <person name="Adhikari A."/>
            <person name="Zheng C.-J."/>
            <person name="Schuster L."/>
            <person name="Cowan T.M."/>
            <person name="Smanski M.J."/>
            <person name="Chevrette M.G."/>
            <person name="De Carvalho L.P.S."/>
            <person name="Shen B."/>
        </authorList>
    </citation>
    <scope>NUCLEOTIDE SEQUENCE [LARGE SCALE GENOMIC DNA]</scope>
    <source>
        <strain evidence="2 3">NPDC021253</strain>
    </source>
</reference>
<evidence type="ECO:0000313" key="3">
    <source>
        <dbReference type="Proteomes" id="UP001611075"/>
    </source>
</evidence>
<dbReference type="EMBL" id="JBIRPU010000007">
    <property type="protein sequence ID" value="MFI0793643.1"/>
    <property type="molecule type" value="Genomic_DNA"/>
</dbReference>
<feature type="compositionally biased region" description="Basic residues" evidence="1">
    <location>
        <begin position="45"/>
        <end position="57"/>
    </location>
</feature>
<sequence length="57" mass="6233">MDATTGVPVWHTGALARPVWGGILTVVPGRVLWRRAGRPAPRTRLPGRRPSRPGGRR</sequence>
<gene>
    <name evidence="2" type="ORF">ACH4OY_13270</name>
</gene>
<dbReference type="RefSeq" id="WP_396679253.1">
    <property type="nucleotide sequence ID" value="NZ_JBIRPU010000007.1"/>
</dbReference>
<comment type="caution">
    <text evidence="2">The sequence shown here is derived from an EMBL/GenBank/DDBJ whole genome shotgun (WGS) entry which is preliminary data.</text>
</comment>
<accession>A0ABW7SNX8</accession>
<keyword evidence="3" id="KW-1185">Reference proteome</keyword>
<evidence type="ECO:0000256" key="1">
    <source>
        <dbReference type="SAM" id="MobiDB-lite"/>
    </source>
</evidence>
<name>A0ABW7SNX8_9ACTN</name>
<dbReference type="Proteomes" id="UP001611075">
    <property type="component" value="Unassembled WGS sequence"/>
</dbReference>